<dbReference type="EMBL" id="AP024597">
    <property type="protein sequence ID" value="BCU70183.1"/>
    <property type="molecule type" value="Genomic_DNA"/>
</dbReference>
<accession>A0A8D5ZFC6</accession>
<sequence>MNFSFNGFQISSNGPIFFFPATFTVMVDNQFGNMIIEFQRPTVESVEGEAFVTIGVDEGGRVSYISIEPLDPELKERVKMIKNE</sequence>
<proteinExistence type="predicted"/>
<organism evidence="1 2">
    <name type="scientific">Stygiolobus caldivivus</name>
    <dbReference type="NCBI Taxonomy" id="2824673"/>
    <lineage>
        <taxon>Archaea</taxon>
        <taxon>Thermoproteota</taxon>
        <taxon>Thermoprotei</taxon>
        <taxon>Sulfolobales</taxon>
        <taxon>Sulfolobaceae</taxon>
        <taxon>Stygiolobus</taxon>
    </lineage>
</organism>
<dbReference type="Proteomes" id="UP000825123">
    <property type="component" value="Chromosome"/>
</dbReference>
<evidence type="ECO:0000313" key="1">
    <source>
        <dbReference type="EMBL" id="BCU70183.1"/>
    </source>
</evidence>
<gene>
    <name evidence="1" type="ORF">KN1_14800</name>
</gene>
<dbReference type="KEGG" id="csty:KN1_14800"/>
<protein>
    <submittedName>
        <fullName evidence="1">Uncharacterized protein</fullName>
    </submittedName>
</protein>
<dbReference type="RefSeq" id="WP_221286625.1">
    <property type="nucleotide sequence ID" value="NZ_AP024597.1"/>
</dbReference>
<dbReference type="AlphaFoldDB" id="A0A8D5ZFC6"/>
<evidence type="ECO:0000313" key="2">
    <source>
        <dbReference type="Proteomes" id="UP000825123"/>
    </source>
</evidence>
<reference evidence="1 2" key="1">
    <citation type="submission" date="2021-04" db="EMBL/GenBank/DDBJ databases">
        <title>Complete genome sequence of Stygiolobus sp. KN-1.</title>
        <authorList>
            <person name="Nakamura K."/>
            <person name="Sakai H."/>
            <person name="Kurosawa N."/>
        </authorList>
    </citation>
    <scope>NUCLEOTIDE SEQUENCE [LARGE SCALE GENOMIC DNA]</scope>
    <source>
        <strain evidence="1 2">KN-1</strain>
    </source>
</reference>
<name>A0A8D5ZFC6_9CREN</name>
<keyword evidence="2" id="KW-1185">Reference proteome</keyword>
<dbReference type="GeneID" id="66163196"/>